<reference evidence="5" key="1">
    <citation type="submission" date="2023-07" db="EMBL/GenBank/DDBJ databases">
        <title>30 novel species of actinomycetes from the DSMZ collection.</title>
        <authorList>
            <person name="Nouioui I."/>
        </authorList>
    </citation>
    <scope>NUCLEOTIDE SEQUENCE [LARGE SCALE GENOMIC DNA]</scope>
    <source>
        <strain evidence="5">DSM 45834</strain>
    </source>
</reference>
<name>A0ABU2N6P2_9PSEU</name>
<evidence type="ECO:0000259" key="3">
    <source>
        <dbReference type="Pfam" id="PF13439"/>
    </source>
</evidence>
<keyword evidence="2 4" id="KW-0808">Transferase</keyword>
<proteinExistence type="predicted"/>
<dbReference type="InterPro" id="IPR028098">
    <property type="entry name" value="Glyco_trans_4-like_N"/>
</dbReference>
<evidence type="ECO:0000256" key="2">
    <source>
        <dbReference type="ARBA" id="ARBA00022679"/>
    </source>
</evidence>
<dbReference type="PANTHER" id="PTHR12526">
    <property type="entry name" value="GLYCOSYLTRANSFERASE"/>
    <property type="match status" value="1"/>
</dbReference>
<dbReference type="EC" id="2.4.-.-" evidence="4"/>
<evidence type="ECO:0000313" key="5">
    <source>
        <dbReference type="Proteomes" id="UP001183202"/>
    </source>
</evidence>
<keyword evidence="1 4" id="KW-0328">Glycosyltransferase</keyword>
<gene>
    <name evidence="4" type="ORF">RM445_08740</name>
</gene>
<accession>A0ABU2N6P2</accession>
<dbReference type="Proteomes" id="UP001183202">
    <property type="component" value="Unassembled WGS sequence"/>
</dbReference>
<dbReference type="Gene3D" id="3.40.50.2000">
    <property type="entry name" value="Glycogen Phosphorylase B"/>
    <property type="match status" value="2"/>
</dbReference>
<dbReference type="GO" id="GO:0016757">
    <property type="term" value="F:glycosyltransferase activity"/>
    <property type="evidence" value="ECO:0007669"/>
    <property type="project" value="UniProtKB-KW"/>
</dbReference>
<dbReference type="Pfam" id="PF13439">
    <property type="entry name" value="Glyco_transf_4"/>
    <property type="match status" value="1"/>
</dbReference>
<dbReference type="RefSeq" id="WP_311555625.1">
    <property type="nucleotide sequence ID" value="NZ_JAVREJ010000004.1"/>
</dbReference>
<protein>
    <submittedName>
        <fullName evidence="4">Glycosyltransferase family 4 protein</fullName>
        <ecNumber evidence="4">2.4.-.-</ecNumber>
    </submittedName>
</protein>
<organism evidence="4 5">
    <name type="scientific">Pseudonocardia charpentierae</name>
    <dbReference type="NCBI Taxonomy" id="3075545"/>
    <lineage>
        <taxon>Bacteria</taxon>
        <taxon>Bacillati</taxon>
        <taxon>Actinomycetota</taxon>
        <taxon>Actinomycetes</taxon>
        <taxon>Pseudonocardiales</taxon>
        <taxon>Pseudonocardiaceae</taxon>
        <taxon>Pseudonocardia</taxon>
    </lineage>
</organism>
<dbReference type="CDD" id="cd03801">
    <property type="entry name" value="GT4_PimA-like"/>
    <property type="match status" value="1"/>
</dbReference>
<dbReference type="PANTHER" id="PTHR12526:SF510">
    <property type="entry name" value="D-INOSITOL 3-PHOSPHATE GLYCOSYLTRANSFERASE"/>
    <property type="match status" value="1"/>
</dbReference>
<evidence type="ECO:0000256" key="1">
    <source>
        <dbReference type="ARBA" id="ARBA00022676"/>
    </source>
</evidence>
<sequence length="372" mass="40202">MSDRSLRITLVGPAYPWRGGLPLLVTDLAHRLTGEGHEVTVQTWSRQGPARLLPTRPLTAPEGAVFPAEPSLSWRNPVRGWRLGRAAASSDLVVVVHYTTIQAPVLWTVARAARRGARVVAICANVVPHERRAGDRLLTALLMRAVDAAVVHTAAERTALAALTDRPISVAALPPHLPDGPPRPPRAGVRGRLLFFGKVRRYKGVDVLLRALAELDDVRLTVVGEIYPDAADVDTLVDRLGLRGRVDLHPGYLPAARIPDLFASVDALVLPYRTATASQHVALAHRHGLPVVATRVGNFPDTIDDGVDGLLCTPGDVADLARALHELYAPGRLEALRAAVGSTDGERVWKTYLETLLTPDDRARGRRADLGE</sequence>
<keyword evidence="5" id="KW-1185">Reference proteome</keyword>
<comment type="caution">
    <text evidence="4">The sequence shown here is derived from an EMBL/GenBank/DDBJ whole genome shotgun (WGS) entry which is preliminary data.</text>
</comment>
<dbReference type="Pfam" id="PF13692">
    <property type="entry name" value="Glyco_trans_1_4"/>
    <property type="match status" value="1"/>
</dbReference>
<dbReference type="SUPFAM" id="SSF53756">
    <property type="entry name" value="UDP-Glycosyltransferase/glycogen phosphorylase"/>
    <property type="match status" value="1"/>
</dbReference>
<feature type="domain" description="Glycosyltransferase subfamily 4-like N-terminal" evidence="3">
    <location>
        <begin position="19"/>
        <end position="162"/>
    </location>
</feature>
<evidence type="ECO:0000313" key="4">
    <source>
        <dbReference type="EMBL" id="MDT0349607.1"/>
    </source>
</evidence>
<dbReference type="EMBL" id="JAVREJ010000004">
    <property type="protein sequence ID" value="MDT0349607.1"/>
    <property type="molecule type" value="Genomic_DNA"/>
</dbReference>